<gene>
    <name evidence="1" type="ORF">NU08_2008</name>
</gene>
<evidence type="ECO:0000313" key="1">
    <source>
        <dbReference type="EMBL" id="RYJ39170.1"/>
    </source>
</evidence>
<name>A0A444VZU8_9FLAO</name>
<dbReference type="Proteomes" id="UP000290433">
    <property type="component" value="Unassembled WGS sequence"/>
</dbReference>
<accession>A0A444VZU8</accession>
<organism evidence="1 2">
    <name type="scientific">Flavobacterium anhuiense</name>
    <dbReference type="NCBI Taxonomy" id="459526"/>
    <lineage>
        <taxon>Bacteria</taxon>
        <taxon>Pseudomonadati</taxon>
        <taxon>Bacteroidota</taxon>
        <taxon>Flavobacteriia</taxon>
        <taxon>Flavobacteriales</taxon>
        <taxon>Flavobacteriaceae</taxon>
        <taxon>Flavobacterium</taxon>
    </lineage>
</organism>
<dbReference type="EMBL" id="JUIV01000005">
    <property type="protein sequence ID" value="RYJ39170.1"/>
    <property type="molecule type" value="Genomic_DNA"/>
</dbReference>
<dbReference type="AlphaFoldDB" id="A0A444VZU8"/>
<comment type="caution">
    <text evidence="1">The sequence shown here is derived from an EMBL/GenBank/DDBJ whole genome shotgun (WGS) entry which is preliminary data.</text>
</comment>
<sequence length="56" mass="6541">MSIGQTYPKSIYYFVNFLNQCFDFEGITSFLLNFIGFNSGFQTNQYALIFNSNFNN</sequence>
<protein>
    <submittedName>
        <fullName evidence="1">Uncharacterized protein</fullName>
    </submittedName>
</protein>
<proteinExistence type="predicted"/>
<reference evidence="1 2" key="1">
    <citation type="submission" date="2014-12" db="EMBL/GenBank/DDBJ databases">
        <title>Genome sequence of Flavobacterium anhuiense RCM74.</title>
        <authorList>
            <person name="Kim J.F."/>
            <person name="Song J.Y."/>
            <person name="Kwak M.-J."/>
            <person name="Lee S.-W."/>
        </authorList>
    </citation>
    <scope>NUCLEOTIDE SEQUENCE [LARGE SCALE GENOMIC DNA]</scope>
    <source>
        <strain evidence="1 2">RCM74</strain>
    </source>
</reference>
<evidence type="ECO:0000313" key="2">
    <source>
        <dbReference type="Proteomes" id="UP000290433"/>
    </source>
</evidence>